<dbReference type="OrthoDB" id="5327700at2759"/>
<feature type="compositionally biased region" description="Gly residues" evidence="1">
    <location>
        <begin position="74"/>
        <end position="83"/>
    </location>
</feature>
<feature type="region of interest" description="Disordered" evidence="1">
    <location>
        <begin position="1"/>
        <end position="22"/>
    </location>
</feature>
<feature type="compositionally biased region" description="Basic and acidic residues" evidence="1">
    <location>
        <begin position="193"/>
        <end position="236"/>
    </location>
</feature>
<evidence type="ECO:0000313" key="4">
    <source>
        <dbReference type="Proteomes" id="UP001138500"/>
    </source>
</evidence>
<feature type="compositionally biased region" description="Basic and acidic residues" evidence="1">
    <location>
        <begin position="117"/>
        <end position="128"/>
    </location>
</feature>
<evidence type="ECO:0000256" key="2">
    <source>
        <dbReference type="SAM" id="Phobius"/>
    </source>
</evidence>
<accession>A0A9W7SV35</accession>
<name>A0A9W7SV35_9PEZI</name>
<reference evidence="3 4" key="1">
    <citation type="journal article" date="2018" name="IMA Fungus">
        <title>IMA Genome-F 10: Nine draft genome sequences of Claviceps purpurea s.lat., including C. arundinis, C. humidiphila, and C. cf. spartinae, pseudomolecules for the pitch canker pathogen Fusarium circinatum, draft genome of Davidsoniella eucalypti, Grosmannia galeiformis, Quambalaria eucalypti, and Teratosphaeria destructans.</title>
        <authorList>
            <person name="Wingfield B.D."/>
            <person name="Liu M."/>
            <person name="Nguyen H.D."/>
            <person name="Lane F.A."/>
            <person name="Morgan S.W."/>
            <person name="De Vos L."/>
            <person name="Wilken P.M."/>
            <person name="Duong T.A."/>
            <person name="Aylward J."/>
            <person name="Coetzee M.P."/>
            <person name="Dadej K."/>
            <person name="De Beer Z.W."/>
            <person name="Findlay W."/>
            <person name="Havenga M."/>
            <person name="Kolarik M."/>
            <person name="Menzies J.G."/>
            <person name="Naidoo K."/>
            <person name="Pochopski O."/>
            <person name="Shoukouhi P."/>
            <person name="Santana Q.C."/>
            <person name="Seifert K.A."/>
            <person name="Soal N."/>
            <person name="Steenkamp E.T."/>
            <person name="Tatham C.T."/>
            <person name="van der Nest M.A."/>
            <person name="Wingfield M.J."/>
        </authorList>
    </citation>
    <scope>NUCLEOTIDE SEQUENCE [LARGE SCALE GENOMIC DNA]</scope>
    <source>
        <strain evidence="3">CMW44962</strain>
    </source>
</reference>
<keyword evidence="2" id="KW-0472">Membrane</keyword>
<keyword evidence="4" id="KW-1185">Reference proteome</keyword>
<sequence length="483" mass="52811">MSRDRNRRPLYAPPPSRSQGHSVLGYWVPLVVTGTLALGGLAAWIWSERSELDEEDDYPSQKPSQPYPGPPPGRGGYGGGAPPGEGPLPSQSGAPQGQPPPGPVGGEAASYYSGARSTERYEGNDERQSTFYGQVRGALRRTPSPQQFFDHASKHVSAGIAAAGSALGRIVEDPESGRQEGYGYDYEREAQEGFSDHERWSEEAEEKEKVRRVGQVEDESERRAEAARSSRGDKGKGRSKRTVAVVVSADTNMDGKIDEEDVVYSEHASLLSHLPEYHDPTRTDLFVLIYAPGLRRLPPLSYRPQVDAELASNLGSSYSAINTPGTELQSISPKIDPTLPQNREDDFPSPGRQFDALYQQALSLVSHPSQILCFTTVEGYVHILRHLAPSLTYVSDLLAGREGETLAQLKGWVGHTILVAGDDGTGGLADTETEEETEAEGGRRRRREKWWERSSFVGLGKDVEIVDAARVGEDWSKRVGGRD</sequence>
<feature type="region of interest" description="Disordered" evidence="1">
    <location>
        <begin position="50"/>
        <end position="133"/>
    </location>
</feature>
<keyword evidence="2" id="KW-0812">Transmembrane</keyword>
<gene>
    <name evidence="3" type="ORF">Tdes44962_MAKER08893</name>
</gene>
<dbReference type="AlphaFoldDB" id="A0A9W7SV35"/>
<feature type="compositionally biased region" description="Low complexity" evidence="1">
    <location>
        <begin position="87"/>
        <end position="96"/>
    </location>
</feature>
<reference evidence="3 4" key="2">
    <citation type="journal article" date="2021" name="Curr. Genet.">
        <title>Genetic response to nitrogen starvation in the aggressive Eucalyptus foliar pathogen Teratosphaeria destructans.</title>
        <authorList>
            <person name="Havenga M."/>
            <person name="Wingfield B.D."/>
            <person name="Wingfield M.J."/>
            <person name="Dreyer L.L."/>
            <person name="Roets F."/>
            <person name="Aylward J."/>
        </authorList>
    </citation>
    <scope>NUCLEOTIDE SEQUENCE [LARGE SCALE GENOMIC DNA]</scope>
    <source>
        <strain evidence="3">CMW44962</strain>
    </source>
</reference>
<dbReference type="EMBL" id="RIBY02001169">
    <property type="protein sequence ID" value="KAH9831885.1"/>
    <property type="molecule type" value="Genomic_DNA"/>
</dbReference>
<organism evidence="3 4">
    <name type="scientific">Teratosphaeria destructans</name>
    <dbReference type="NCBI Taxonomy" id="418781"/>
    <lineage>
        <taxon>Eukaryota</taxon>
        <taxon>Fungi</taxon>
        <taxon>Dikarya</taxon>
        <taxon>Ascomycota</taxon>
        <taxon>Pezizomycotina</taxon>
        <taxon>Dothideomycetes</taxon>
        <taxon>Dothideomycetidae</taxon>
        <taxon>Mycosphaerellales</taxon>
        <taxon>Teratosphaeriaceae</taxon>
        <taxon>Teratosphaeria</taxon>
    </lineage>
</organism>
<dbReference type="InterPro" id="IPR018247">
    <property type="entry name" value="EF_Hand_1_Ca_BS"/>
</dbReference>
<comment type="caution">
    <text evidence="3">The sequence shown here is derived from an EMBL/GenBank/DDBJ whole genome shotgun (WGS) entry which is preliminary data.</text>
</comment>
<evidence type="ECO:0000256" key="1">
    <source>
        <dbReference type="SAM" id="MobiDB-lite"/>
    </source>
</evidence>
<feature type="region of interest" description="Disordered" evidence="1">
    <location>
        <begin position="193"/>
        <end position="241"/>
    </location>
</feature>
<dbReference type="Proteomes" id="UP001138500">
    <property type="component" value="Unassembled WGS sequence"/>
</dbReference>
<keyword evidence="2" id="KW-1133">Transmembrane helix</keyword>
<protein>
    <submittedName>
        <fullName evidence="3">Peroxin 22-like protein</fullName>
    </submittedName>
</protein>
<evidence type="ECO:0000313" key="3">
    <source>
        <dbReference type="EMBL" id="KAH9831885.1"/>
    </source>
</evidence>
<feature type="region of interest" description="Disordered" evidence="1">
    <location>
        <begin position="424"/>
        <end position="448"/>
    </location>
</feature>
<dbReference type="PROSITE" id="PS00018">
    <property type="entry name" value="EF_HAND_1"/>
    <property type="match status" value="1"/>
</dbReference>
<proteinExistence type="predicted"/>
<feature type="transmembrane region" description="Helical" evidence="2">
    <location>
        <begin position="24"/>
        <end position="46"/>
    </location>
</feature>